<keyword evidence="7 10" id="KW-0067">ATP-binding</keyword>
<keyword evidence="5 10" id="KW-0547">Nucleotide-binding</keyword>
<evidence type="ECO:0000256" key="5">
    <source>
        <dbReference type="ARBA" id="ARBA00022741"/>
    </source>
</evidence>
<dbReference type="NCBIfam" id="NF033068">
    <property type="entry name" value="APH_3p"/>
    <property type="match status" value="1"/>
</dbReference>
<sequence length="257" mass="28471">MAHPAALDSFIAGYSWDRDPIGRSTSEVFRLKRTGAPTFYLKREARSAHGELAEEAARLRWLSNQRLPCPDIIASVTEDGCEWLLMSALPGRDLAFASTVSVEARVVMLASALRALHSLDIASCPFDHRWSKRLAAAARRMRAGLVDEGDFDGERLGRSATDLFSELRRMPAGEEDLVVTHGDACLPNFVASGERFAGYIDCGRLGVADRYQDIALACRSIGGNFGEAFVEPFCRHYGLVSLDAVKMKRYQMLDEFF</sequence>
<dbReference type="PANTHER" id="PTHR21310:SF41">
    <property type="entry name" value="3'-PHOSPHOTRANSFERASE, PUTATIVE-RELATED"/>
    <property type="match status" value="1"/>
</dbReference>
<evidence type="ECO:0000256" key="6">
    <source>
        <dbReference type="ARBA" id="ARBA00022777"/>
    </source>
</evidence>
<evidence type="ECO:0000256" key="8">
    <source>
        <dbReference type="ARBA" id="ARBA00023251"/>
    </source>
</evidence>
<comment type="caution">
    <text evidence="14">The sequence shown here is derived from an EMBL/GenBank/DDBJ whole genome shotgun (WGS) entry which is preliminary data.</text>
</comment>
<gene>
    <name evidence="14" type="ORF">GGQ67_001198</name>
</gene>
<accession>A0A7W6CR23</accession>
<evidence type="ECO:0000313" key="15">
    <source>
        <dbReference type="Proteomes" id="UP000582090"/>
    </source>
</evidence>
<feature type="active site" description="Proton acceptor" evidence="11">
    <location>
        <position position="183"/>
    </location>
</feature>
<evidence type="ECO:0000256" key="11">
    <source>
        <dbReference type="PIRSR" id="PIRSR000706-1"/>
    </source>
</evidence>
<keyword evidence="6 10" id="KW-0418">Kinase</keyword>
<evidence type="ECO:0000256" key="4">
    <source>
        <dbReference type="ARBA" id="ARBA00022679"/>
    </source>
</evidence>
<dbReference type="SUPFAM" id="SSF56112">
    <property type="entry name" value="Protein kinase-like (PK-like)"/>
    <property type="match status" value="1"/>
</dbReference>
<dbReference type="AlphaFoldDB" id="A0A7W6CR23"/>
<comment type="similarity">
    <text evidence="1 10">Belongs to the aminoglycoside phosphotransferase family.</text>
</comment>
<feature type="domain" description="Aminoglycoside phosphotransferase" evidence="13">
    <location>
        <begin position="22"/>
        <end position="240"/>
    </location>
</feature>
<dbReference type="Gene3D" id="3.90.1200.10">
    <property type="match status" value="1"/>
</dbReference>
<evidence type="ECO:0000256" key="2">
    <source>
        <dbReference type="ARBA" id="ARBA00012193"/>
    </source>
</evidence>
<dbReference type="InterPro" id="IPR024165">
    <property type="entry name" value="Kan/Strep_kinase"/>
</dbReference>
<evidence type="ECO:0000256" key="3">
    <source>
        <dbReference type="ARBA" id="ARBA00017903"/>
    </source>
</evidence>
<dbReference type="CDD" id="cd05150">
    <property type="entry name" value="APH"/>
    <property type="match status" value="1"/>
</dbReference>
<dbReference type="GO" id="GO:0046872">
    <property type="term" value="F:metal ion binding"/>
    <property type="evidence" value="ECO:0007669"/>
    <property type="project" value="UniProtKB-KW"/>
</dbReference>
<keyword evidence="8 10" id="KW-0046">Antibiotic resistance</keyword>
<dbReference type="InterPro" id="IPR011009">
    <property type="entry name" value="Kinase-like_dom_sf"/>
</dbReference>
<proteinExistence type="inferred from homology"/>
<dbReference type="Gene3D" id="3.30.200.20">
    <property type="entry name" value="Phosphorylase Kinase, domain 1"/>
    <property type="match status" value="1"/>
</dbReference>
<evidence type="ECO:0000256" key="1">
    <source>
        <dbReference type="ARBA" id="ARBA00006219"/>
    </source>
</evidence>
<dbReference type="Pfam" id="PF01636">
    <property type="entry name" value="APH"/>
    <property type="match status" value="1"/>
</dbReference>
<evidence type="ECO:0000256" key="12">
    <source>
        <dbReference type="PIRSR" id="PIRSR000706-2"/>
    </source>
</evidence>
<feature type="binding site" evidence="12">
    <location>
        <position position="201"/>
    </location>
    <ligand>
        <name>Mg(2+)</name>
        <dbReference type="ChEBI" id="CHEBI:18420"/>
    </ligand>
</feature>
<dbReference type="GO" id="GO:0046677">
    <property type="term" value="P:response to antibiotic"/>
    <property type="evidence" value="ECO:0007669"/>
    <property type="project" value="UniProtKB-KW"/>
</dbReference>
<dbReference type="EMBL" id="JACIDW010000002">
    <property type="protein sequence ID" value="MBB3963573.1"/>
    <property type="molecule type" value="Genomic_DNA"/>
</dbReference>
<dbReference type="InterPro" id="IPR051678">
    <property type="entry name" value="AGP_Transferase"/>
</dbReference>
<dbReference type="PANTHER" id="PTHR21310">
    <property type="entry name" value="AMINOGLYCOSIDE PHOSPHOTRANSFERASE-RELATED-RELATED"/>
    <property type="match status" value="1"/>
</dbReference>
<dbReference type="PIRSF" id="PIRSF000706">
    <property type="entry name" value="Kanamycin_kin"/>
    <property type="match status" value="1"/>
</dbReference>
<keyword evidence="12" id="KW-0479">Metal-binding</keyword>
<evidence type="ECO:0000256" key="10">
    <source>
        <dbReference type="PIRNR" id="PIRNR000706"/>
    </source>
</evidence>
<keyword evidence="15" id="KW-1185">Reference proteome</keyword>
<evidence type="ECO:0000313" key="14">
    <source>
        <dbReference type="EMBL" id="MBB3963573.1"/>
    </source>
</evidence>
<comment type="catalytic activity">
    <reaction evidence="9">
        <text>kanamycin A + ATP = kanamycin 3'-phosphate + ADP + H(+)</text>
        <dbReference type="Rhea" id="RHEA:24256"/>
        <dbReference type="ChEBI" id="CHEBI:15378"/>
        <dbReference type="ChEBI" id="CHEBI:30616"/>
        <dbReference type="ChEBI" id="CHEBI:57909"/>
        <dbReference type="ChEBI" id="CHEBI:58214"/>
        <dbReference type="ChEBI" id="CHEBI:456216"/>
        <dbReference type="EC" id="2.7.1.95"/>
    </reaction>
</comment>
<dbReference type="InterPro" id="IPR002575">
    <property type="entry name" value="Aminoglycoside_PTrfase"/>
</dbReference>
<evidence type="ECO:0000256" key="9">
    <source>
        <dbReference type="ARBA" id="ARBA00048925"/>
    </source>
</evidence>
<dbReference type="EC" id="2.7.1.95" evidence="2"/>
<name>A0A7W6CR23_9HYPH</name>
<evidence type="ECO:0000256" key="7">
    <source>
        <dbReference type="ARBA" id="ARBA00022840"/>
    </source>
</evidence>
<dbReference type="RefSeq" id="WP_246400129.1">
    <property type="nucleotide sequence ID" value="NZ_JACIDW010000002.1"/>
</dbReference>
<organism evidence="14 15">
    <name type="scientific">Rhizobium metallidurans</name>
    <dbReference type="NCBI Taxonomy" id="1265931"/>
    <lineage>
        <taxon>Bacteria</taxon>
        <taxon>Pseudomonadati</taxon>
        <taxon>Pseudomonadota</taxon>
        <taxon>Alphaproteobacteria</taxon>
        <taxon>Hyphomicrobiales</taxon>
        <taxon>Rhizobiaceae</taxon>
        <taxon>Rhizobium/Agrobacterium group</taxon>
        <taxon>Rhizobium</taxon>
    </lineage>
</organism>
<protein>
    <recommendedName>
        <fullName evidence="3">Aminoglycoside 3'-phosphotransferase</fullName>
        <ecNumber evidence="2">2.7.1.95</ecNumber>
    </recommendedName>
</protein>
<dbReference type="Proteomes" id="UP000582090">
    <property type="component" value="Unassembled WGS sequence"/>
</dbReference>
<keyword evidence="12" id="KW-0460">Magnesium</keyword>
<evidence type="ECO:0000259" key="13">
    <source>
        <dbReference type="Pfam" id="PF01636"/>
    </source>
</evidence>
<keyword evidence="4 10" id="KW-0808">Transferase</keyword>
<feature type="binding site" evidence="12">
    <location>
        <position position="188"/>
    </location>
    <ligand>
        <name>Mg(2+)</name>
        <dbReference type="ChEBI" id="CHEBI:18420"/>
    </ligand>
</feature>
<reference evidence="14 15" key="1">
    <citation type="submission" date="2020-08" db="EMBL/GenBank/DDBJ databases">
        <title>Genomic Encyclopedia of Type Strains, Phase IV (KMG-IV): sequencing the most valuable type-strain genomes for metagenomic binning, comparative biology and taxonomic classification.</title>
        <authorList>
            <person name="Goeker M."/>
        </authorList>
    </citation>
    <scope>NUCLEOTIDE SEQUENCE [LARGE SCALE GENOMIC DNA]</scope>
    <source>
        <strain evidence="14 15">DSM 26575</strain>
    </source>
</reference>
<dbReference type="GO" id="GO:0005524">
    <property type="term" value="F:ATP binding"/>
    <property type="evidence" value="ECO:0007669"/>
    <property type="project" value="UniProtKB-KW"/>
</dbReference>
<dbReference type="GO" id="GO:0008910">
    <property type="term" value="F:kanamycin kinase activity"/>
    <property type="evidence" value="ECO:0007669"/>
    <property type="project" value="UniProtKB-EC"/>
</dbReference>